<dbReference type="InterPro" id="IPR029119">
    <property type="entry name" value="MutY_C"/>
</dbReference>
<comment type="function">
    <text evidence="2">Adenine glycosylase active on G-A mispairs. MutY also corrects error-prone DNA synthesis past GO lesions which are due to the oxidatively damaged form of guanine: 7,8-dihydro-8-oxoguanine (8-oxo-dGTP).</text>
</comment>
<dbReference type="GO" id="GO:0035485">
    <property type="term" value="F:adenine/guanine mispair binding"/>
    <property type="evidence" value="ECO:0007669"/>
    <property type="project" value="TreeGrafter"/>
</dbReference>
<reference evidence="16" key="2">
    <citation type="submission" date="2023-01" db="EMBL/GenBank/DDBJ databases">
        <title>Draft genome sequence of Paraferrimonas sedimenticola strain NBRC 101628.</title>
        <authorList>
            <person name="Sun Q."/>
            <person name="Mori K."/>
        </authorList>
    </citation>
    <scope>NUCLEOTIDE SEQUENCE</scope>
    <source>
        <strain evidence="16">NBRC 101628</strain>
    </source>
</reference>
<dbReference type="Gene3D" id="3.90.79.10">
    <property type="entry name" value="Nucleoside Triphosphate Pyrophosphohydrolase"/>
    <property type="match status" value="1"/>
</dbReference>
<dbReference type="InterPro" id="IPR003265">
    <property type="entry name" value="HhH-GPD_domain"/>
</dbReference>
<dbReference type="InterPro" id="IPR044298">
    <property type="entry name" value="MIG/MutY"/>
</dbReference>
<dbReference type="GO" id="GO:0046872">
    <property type="term" value="F:metal ion binding"/>
    <property type="evidence" value="ECO:0007669"/>
    <property type="project" value="UniProtKB-UniRule"/>
</dbReference>
<evidence type="ECO:0000256" key="11">
    <source>
        <dbReference type="ARBA" id="ARBA00023014"/>
    </source>
</evidence>
<feature type="domain" description="HhH-GPD" evidence="15">
    <location>
        <begin position="41"/>
        <end position="192"/>
    </location>
</feature>
<evidence type="ECO:0000256" key="10">
    <source>
        <dbReference type="ARBA" id="ARBA00023004"/>
    </source>
</evidence>
<dbReference type="Pfam" id="PF14815">
    <property type="entry name" value="NUDIX_4"/>
    <property type="match status" value="1"/>
</dbReference>
<dbReference type="InterPro" id="IPR005760">
    <property type="entry name" value="A/G_AdeGlyc_MutY"/>
</dbReference>
<evidence type="ECO:0000256" key="9">
    <source>
        <dbReference type="ARBA" id="ARBA00022801"/>
    </source>
</evidence>
<comment type="catalytic activity">
    <reaction evidence="1 14">
        <text>Hydrolyzes free adenine bases from 7,8-dihydro-8-oxoguanine:adenine mismatched double-stranded DNA, leaving an apurinic site.</text>
        <dbReference type="EC" id="3.2.2.31"/>
    </reaction>
</comment>
<dbReference type="RefSeq" id="WP_245837053.1">
    <property type="nucleotide sequence ID" value="NZ_BSNC01000019.1"/>
</dbReference>
<dbReference type="GO" id="GO:0034039">
    <property type="term" value="F:8-oxo-7,8-dihydroguanine DNA N-glycosylase activity"/>
    <property type="evidence" value="ECO:0007669"/>
    <property type="project" value="TreeGrafter"/>
</dbReference>
<evidence type="ECO:0000256" key="8">
    <source>
        <dbReference type="ARBA" id="ARBA00022763"/>
    </source>
</evidence>
<dbReference type="CDD" id="cd00056">
    <property type="entry name" value="ENDO3c"/>
    <property type="match status" value="1"/>
</dbReference>
<dbReference type="InterPro" id="IPR011257">
    <property type="entry name" value="DNA_glycosylase"/>
</dbReference>
<keyword evidence="6" id="KW-0004">4Fe-4S</keyword>
<keyword evidence="11" id="KW-0411">Iron-sulfur</keyword>
<evidence type="ECO:0000259" key="15">
    <source>
        <dbReference type="SMART" id="SM00478"/>
    </source>
</evidence>
<name>A0AA37RZ96_9GAMM</name>
<evidence type="ECO:0000256" key="5">
    <source>
        <dbReference type="ARBA" id="ARBA00022023"/>
    </source>
</evidence>
<organism evidence="16 17">
    <name type="scientific">Paraferrimonas sedimenticola</name>
    <dbReference type="NCBI Taxonomy" id="375674"/>
    <lineage>
        <taxon>Bacteria</taxon>
        <taxon>Pseudomonadati</taxon>
        <taxon>Pseudomonadota</taxon>
        <taxon>Gammaproteobacteria</taxon>
        <taxon>Alteromonadales</taxon>
        <taxon>Ferrimonadaceae</taxon>
        <taxon>Paraferrimonas</taxon>
    </lineage>
</organism>
<evidence type="ECO:0000256" key="3">
    <source>
        <dbReference type="ARBA" id="ARBA00008343"/>
    </source>
</evidence>
<keyword evidence="10 14" id="KW-0408">Iron</keyword>
<dbReference type="Pfam" id="PF00730">
    <property type="entry name" value="HhH-GPD"/>
    <property type="match status" value="1"/>
</dbReference>
<keyword evidence="9" id="KW-0378">Hydrolase</keyword>
<dbReference type="PANTHER" id="PTHR42944:SF1">
    <property type="entry name" value="ADENINE DNA GLYCOSYLASE"/>
    <property type="match status" value="1"/>
</dbReference>
<keyword evidence="13 14" id="KW-0326">Glycosidase</keyword>
<dbReference type="InterPro" id="IPR023170">
    <property type="entry name" value="HhH_base_excis_C"/>
</dbReference>
<keyword evidence="7" id="KW-0479">Metal-binding</keyword>
<dbReference type="AlphaFoldDB" id="A0AA37RZ96"/>
<dbReference type="GO" id="GO:0006298">
    <property type="term" value="P:mismatch repair"/>
    <property type="evidence" value="ECO:0007669"/>
    <property type="project" value="TreeGrafter"/>
</dbReference>
<accession>A0AA37RZ96</accession>
<sequence length="351" mass="38904">MNPAPNSFSQRLISWQKQHGRHDLPWQQNPTAYRVWVSEIMLQQTQVTTVIPYFERFMASFDSISALAAAPLDQVLHHWTGLGYYARARNLHKAAQTMVADFGGEFPDNLDDAISLPGVGRSTASAILTFSKGAQLPILDGNVKRVLARHGAIEGWPGKTSVQKALWALSEELTPSDNAAVFNQGMMDLGSSICRRGQPLCSECPVAKDCKAQLSGRQREFPNSKPKKEKPVKQTQMLLLKSGDTVFLQARPAAGIWGGLYCPLDFDDRAAMQAYLAEHLGGASAHSLDAFRHTFSHYHLDIEAHWLELEPQMLNQVMEGPSSLWYNLVQPQQVGLAAATERLLQAIQSKE</sequence>
<dbReference type="Gene3D" id="1.10.340.30">
    <property type="entry name" value="Hypothetical protein, domain 2"/>
    <property type="match status" value="1"/>
</dbReference>
<keyword evidence="8 14" id="KW-0227">DNA damage</keyword>
<evidence type="ECO:0000256" key="2">
    <source>
        <dbReference type="ARBA" id="ARBA00002933"/>
    </source>
</evidence>
<keyword evidence="17" id="KW-1185">Reference proteome</keyword>
<comment type="cofactor">
    <cofactor evidence="14">
        <name>[4Fe-4S] cluster</name>
        <dbReference type="ChEBI" id="CHEBI:49883"/>
    </cofactor>
    <text evidence="14">Binds 1 [4Fe-4S] cluster.</text>
</comment>
<dbReference type="PANTHER" id="PTHR42944">
    <property type="entry name" value="ADENINE DNA GLYCOSYLASE"/>
    <property type="match status" value="1"/>
</dbReference>
<dbReference type="NCBIfam" id="NF008132">
    <property type="entry name" value="PRK10880.1"/>
    <property type="match status" value="1"/>
</dbReference>
<dbReference type="SUPFAM" id="SSF55811">
    <property type="entry name" value="Nudix"/>
    <property type="match status" value="1"/>
</dbReference>
<dbReference type="GO" id="GO:0032357">
    <property type="term" value="F:oxidized purine DNA binding"/>
    <property type="evidence" value="ECO:0007669"/>
    <property type="project" value="TreeGrafter"/>
</dbReference>
<keyword evidence="12" id="KW-0234">DNA repair</keyword>
<reference evidence="16" key="1">
    <citation type="journal article" date="2014" name="Int. J. Syst. Evol. Microbiol.">
        <title>Complete genome sequence of Corynebacterium casei LMG S-19264T (=DSM 44701T), isolated from a smear-ripened cheese.</title>
        <authorList>
            <consortium name="US DOE Joint Genome Institute (JGI-PGF)"/>
            <person name="Walter F."/>
            <person name="Albersmeier A."/>
            <person name="Kalinowski J."/>
            <person name="Ruckert C."/>
        </authorList>
    </citation>
    <scope>NUCLEOTIDE SEQUENCE</scope>
    <source>
        <strain evidence="16">NBRC 101628</strain>
    </source>
</reference>
<dbReference type="GO" id="GO:0051539">
    <property type="term" value="F:4 iron, 4 sulfur cluster binding"/>
    <property type="evidence" value="ECO:0007669"/>
    <property type="project" value="UniProtKB-UniRule"/>
</dbReference>
<dbReference type="GO" id="GO:0006284">
    <property type="term" value="P:base-excision repair"/>
    <property type="evidence" value="ECO:0007669"/>
    <property type="project" value="UniProtKB-UniRule"/>
</dbReference>
<dbReference type="SMART" id="SM00478">
    <property type="entry name" value="ENDO3c"/>
    <property type="match status" value="1"/>
</dbReference>
<protein>
    <recommendedName>
        <fullName evidence="5 14">Adenine DNA glycosylase</fullName>
        <ecNumber evidence="4 14">3.2.2.31</ecNumber>
    </recommendedName>
</protein>
<evidence type="ECO:0000256" key="14">
    <source>
        <dbReference type="RuleBase" id="RU365096"/>
    </source>
</evidence>
<evidence type="ECO:0000256" key="13">
    <source>
        <dbReference type="ARBA" id="ARBA00023295"/>
    </source>
</evidence>
<evidence type="ECO:0000313" key="17">
    <source>
        <dbReference type="Proteomes" id="UP001161422"/>
    </source>
</evidence>
<dbReference type="NCBIfam" id="TIGR01084">
    <property type="entry name" value="mutY"/>
    <property type="match status" value="1"/>
</dbReference>
<dbReference type="SUPFAM" id="SSF48150">
    <property type="entry name" value="DNA-glycosylase"/>
    <property type="match status" value="1"/>
</dbReference>
<dbReference type="GO" id="GO:0000701">
    <property type="term" value="F:purine-specific mismatch base pair DNA N-glycosylase activity"/>
    <property type="evidence" value="ECO:0007669"/>
    <property type="project" value="UniProtKB-EC"/>
</dbReference>
<gene>
    <name evidence="16" type="primary">mutY</name>
    <name evidence="16" type="ORF">GCM10007895_34130</name>
</gene>
<dbReference type="Gene3D" id="1.10.1670.10">
    <property type="entry name" value="Helix-hairpin-Helix base-excision DNA repair enzymes (C-terminal)"/>
    <property type="match status" value="1"/>
</dbReference>
<comment type="similarity">
    <text evidence="3 14">Belongs to the Nth/MutY family.</text>
</comment>
<dbReference type="EMBL" id="BSNC01000019">
    <property type="protein sequence ID" value="GLP98106.1"/>
    <property type="molecule type" value="Genomic_DNA"/>
</dbReference>
<evidence type="ECO:0000256" key="12">
    <source>
        <dbReference type="ARBA" id="ARBA00023204"/>
    </source>
</evidence>
<proteinExistence type="inferred from homology"/>
<dbReference type="Proteomes" id="UP001161422">
    <property type="component" value="Unassembled WGS sequence"/>
</dbReference>
<evidence type="ECO:0000256" key="7">
    <source>
        <dbReference type="ARBA" id="ARBA00022723"/>
    </source>
</evidence>
<evidence type="ECO:0000256" key="1">
    <source>
        <dbReference type="ARBA" id="ARBA00000843"/>
    </source>
</evidence>
<dbReference type="InterPro" id="IPR015797">
    <property type="entry name" value="NUDIX_hydrolase-like_dom_sf"/>
</dbReference>
<comment type="caution">
    <text evidence="16">The sequence shown here is derived from an EMBL/GenBank/DDBJ whole genome shotgun (WGS) entry which is preliminary data.</text>
</comment>
<evidence type="ECO:0000313" key="16">
    <source>
        <dbReference type="EMBL" id="GLP98106.1"/>
    </source>
</evidence>
<dbReference type="FunFam" id="1.10.340.30:FF:000002">
    <property type="entry name" value="Adenine DNA glycosylase"/>
    <property type="match status" value="1"/>
</dbReference>
<dbReference type="CDD" id="cd03431">
    <property type="entry name" value="NUDIX_DNA_Glycosylase_C-MutY"/>
    <property type="match status" value="1"/>
</dbReference>
<dbReference type="EC" id="3.2.2.31" evidence="4 14"/>
<evidence type="ECO:0000256" key="4">
    <source>
        <dbReference type="ARBA" id="ARBA00012045"/>
    </source>
</evidence>
<evidence type="ECO:0000256" key="6">
    <source>
        <dbReference type="ARBA" id="ARBA00022485"/>
    </source>
</evidence>